<proteinExistence type="predicted"/>
<dbReference type="InterPro" id="IPR036291">
    <property type="entry name" value="NAD(P)-bd_dom_sf"/>
</dbReference>
<reference evidence="2 3" key="1">
    <citation type="submission" date="2016-08" db="EMBL/GenBank/DDBJ databases">
        <title>New Insights into Marine Group III Euryarchaeota, from dark to light.</title>
        <authorList>
            <person name="Haro-Moreno J.M."/>
            <person name="Rodriguez-Valera F."/>
            <person name="Lopez-Garcia P."/>
            <person name="Moreira D."/>
            <person name="Martin-Cuadrado A.B."/>
        </authorList>
    </citation>
    <scope>NUCLEOTIDE SEQUENCE [LARGE SCALE GENOMIC DNA]</scope>
    <source>
        <strain evidence="2">CG-Epi2</strain>
    </source>
</reference>
<dbReference type="PANTHER" id="PTHR33303">
    <property type="entry name" value="CYTOPLASMIC PROTEIN-RELATED"/>
    <property type="match status" value="1"/>
</dbReference>
<comment type="caution">
    <text evidence="2">The sequence shown here is derived from an EMBL/GenBank/DDBJ whole genome shotgun (WGS) entry which is preliminary data.</text>
</comment>
<dbReference type="SMART" id="SM00881">
    <property type="entry name" value="CoA_binding"/>
    <property type="match status" value="1"/>
</dbReference>
<gene>
    <name evidence="2" type="ORF">BET99_03895</name>
</gene>
<protein>
    <recommendedName>
        <fullName evidence="1">CoA-binding domain-containing protein</fullName>
    </recommendedName>
</protein>
<organism evidence="2 3">
    <name type="scientific">Marine Group III euryarchaeote CG-Epi2</name>
    <dbReference type="NCBI Taxonomy" id="1888996"/>
    <lineage>
        <taxon>Archaea</taxon>
        <taxon>Methanobacteriati</taxon>
        <taxon>Thermoplasmatota</taxon>
        <taxon>Thermoplasmata</taxon>
        <taxon>Candidatus Thermoprofundales</taxon>
    </lineage>
</organism>
<sequence length="127" mass="14473">MVLEKLKSKNVEIALIGASNDKRKFGNKIYLDLKMKGYNVIPINPKEKFIEGDRTYSSLNKMENLPDIVNFVVPPAIAIIVAKEAVKLGIKYLWFQPGSESKELENWLKNSNEIKYLINSCIMIKAL</sequence>
<evidence type="ECO:0000313" key="3">
    <source>
        <dbReference type="Proteomes" id="UP000183615"/>
    </source>
</evidence>
<dbReference type="AlphaFoldDB" id="A0A1J5TP46"/>
<dbReference type="SUPFAM" id="SSF51735">
    <property type="entry name" value="NAD(P)-binding Rossmann-fold domains"/>
    <property type="match status" value="1"/>
</dbReference>
<evidence type="ECO:0000259" key="1">
    <source>
        <dbReference type="SMART" id="SM00881"/>
    </source>
</evidence>
<dbReference type="Proteomes" id="UP000183615">
    <property type="component" value="Unassembled WGS sequence"/>
</dbReference>
<dbReference type="EMBL" id="MIYZ01000009">
    <property type="protein sequence ID" value="OIR22711.1"/>
    <property type="molecule type" value="Genomic_DNA"/>
</dbReference>
<dbReference type="PANTHER" id="PTHR33303:SF2">
    <property type="entry name" value="COA-BINDING DOMAIN-CONTAINING PROTEIN"/>
    <property type="match status" value="1"/>
</dbReference>
<dbReference type="Gene3D" id="3.40.50.720">
    <property type="entry name" value="NAD(P)-binding Rossmann-like Domain"/>
    <property type="match status" value="1"/>
</dbReference>
<dbReference type="Pfam" id="PF13380">
    <property type="entry name" value="CoA_binding_2"/>
    <property type="match status" value="1"/>
</dbReference>
<accession>A0A1J5TP46</accession>
<name>A0A1J5TP46_9ARCH</name>
<evidence type="ECO:0000313" key="2">
    <source>
        <dbReference type="EMBL" id="OIR22711.1"/>
    </source>
</evidence>
<feature type="domain" description="CoA-binding" evidence="1">
    <location>
        <begin position="6"/>
        <end position="99"/>
    </location>
</feature>
<dbReference type="InterPro" id="IPR003781">
    <property type="entry name" value="CoA-bd"/>
</dbReference>